<dbReference type="SUPFAM" id="SSF53383">
    <property type="entry name" value="PLP-dependent transferases"/>
    <property type="match status" value="1"/>
</dbReference>
<evidence type="ECO:0000256" key="2">
    <source>
        <dbReference type="ARBA" id="ARBA00022898"/>
    </source>
</evidence>
<feature type="domain" description="HTH gntR-type" evidence="6">
    <location>
        <begin position="3"/>
        <end position="71"/>
    </location>
</feature>
<evidence type="ECO:0000256" key="3">
    <source>
        <dbReference type="ARBA" id="ARBA00023015"/>
    </source>
</evidence>
<dbReference type="Pfam" id="PF00392">
    <property type="entry name" value="GntR"/>
    <property type="match status" value="1"/>
</dbReference>
<evidence type="ECO:0000313" key="7">
    <source>
        <dbReference type="EMBL" id="MBB6560454.1"/>
    </source>
</evidence>
<dbReference type="Proteomes" id="UP000575083">
    <property type="component" value="Unassembled WGS sequence"/>
</dbReference>
<dbReference type="InterPro" id="IPR036388">
    <property type="entry name" value="WH-like_DNA-bd_sf"/>
</dbReference>
<dbReference type="Gene3D" id="3.90.1150.10">
    <property type="entry name" value="Aspartate Aminotransferase, domain 1"/>
    <property type="match status" value="1"/>
</dbReference>
<gene>
    <name evidence="7" type="ORF">HNP48_003128</name>
</gene>
<keyword evidence="2" id="KW-0663">Pyridoxal phosphate</keyword>
<keyword evidence="3" id="KW-0805">Transcription regulation</keyword>
<keyword evidence="5" id="KW-0804">Transcription</keyword>
<dbReference type="InterPro" id="IPR015421">
    <property type="entry name" value="PyrdxlP-dep_Trfase_major"/>
</dbReference>
<dbReference type="InterPro" id="IPR036390">
    <property type="entry name" value="WH_DNA-bd_sf"/>
</dbReference>
<dbReference type="GO" id="GO:0003677">
    <property type="term" value="F:DNA binding"/>
    <property type="evidence" value="ECO:0007669"/>
    <property type="project" value="UniProtKB-KW"/>
</dbReference>
<dbReference type="CDD" id="cd00609">
    <property type="entry name" value="AAT_like"/>
    <property type="match status" value="1"/>
</dbReference>
<sequence>MGLVRYKQVVDALAADIRAGRLRPATRLPTHRELAAKYGLALGTATRVYAELEATGLVVGETGRGTFVRDPSYPHPGADLTAPQASAIDLSFNNPSVPGQTEQLREALRQLAASGDLESLLHYQPYGGRPHERAIVARHLQSRLLKVPGEQVLIVNGAQHGMAIAALGLLQPGDIVAVDALTYPGFRVLAERLRLDLAPVPVGPEGTDLDALQRLCHARPVRAIYTMPTLHNPLGCVMPARARGRLAMIARQHDLLVIEDAPYAYLAGDALVPIAALAPERTVYVSSLSKNVATGLRFGFVAAAPALVPALERAIRATSWNTAGVLTAIACAWIEDGTVARLEAEKRADTARRQALVTQVLGGLPLVRHPHSYFVWLPLSDDQRADRIAATLLQRGVTVSTAEAFATTTHVPQALRVALGSAPLEELPRALALVRQAVEQDSS</sequence>
<dbReference type="InterPro" id="IPR015424">
    <property type="entry name" value="PyrdxlP-dep_Trfase"/>
</dbReference>
<dbReference type="PROSITE" id="PS50949">
    <property type="entry name" value="HTH_GNTR"/>
    <property type="match status" value="1"/>
</dbReference>
<evidence type="ECO:0000313" key="8">
    <source>
        <dbReference type="Proteomes" id="UP000575083"/>
    </source>
</evidence>
<comment type="similarity">
    <text evidence="1">In the C-terminal section; belongs to the class-I pyridoxal-phosphate-dependent aminotransferase family.</text>
</comment>
<dbReference type="InterPro" id="IPR004839">
    <property type="entry name" value="Aminotransferase_I/II_large"/>
</dbReference>
<dbReference type="AlphaFoldDB" id="A0A7X0PEU2"/>
<dbReference type="Gene3D" id="3.40.640.10">
    <property type="entry name" value="Type I PLP-dependent aspartate aminotransferase-like (Major domain)"/>
    <property type="match status" value="1"/>
</dbReference>
<dbReference type="RefSeq" id="WP_184858470.1">
    <property type="nucleotide sequence ID" value="NZ_JACHLK010000005.1"/>
</dbReference>
<evidence type="ECO:0000256" key="5">
    <source>
        <dbReference type="ARBA" id="ARBA00023163"/>
    </source>
</evidence>
<dbReference type="GO" id="GO:0030170">
    <property type="term" value="F:pyridoxal phosphate binding"/>
    <property type="evidence" value="ECO:0007669"/>
    <property type="project" value="InterPro"/>
</dbReference>
<dbReference type="Pfam" id="PF00155">
    <property type="entry name" value="Aminotran_1_2"/>
    <property type="match status" value="1"/>
</dbReference>
<keyword evidence="8" id="KW-1185">Reference proteome</keyword>
<dbReference type="CDD" id="cd07377">
    <property type="entry name" value="WHTH_GntR"/>
    <property type="match status" value="1"/>
</dbReference>
<dbReference type="InterPro" id="IPR015422">
    <property type="entry name" value="PyrdxlP-dep_Trfase_small"/>
</dbReference>
<evidence type="ECO:0000256" key="1">
    <source>
        <dbReference type="ARBA" id="ARBA00005384"/>
    </source>
</evidence>
<organism evidence="7 8">
    <name type="scientific">Acidovorax soli</name>
    <dbReference type="NCBI Taxonomy" id="592050"/>
    <lineage>
        <taxon>Bacteria</taxon>
        <taxon>Pseudomonadati</taxon>
        <taxon>Pseudomonadota</taxon>
        <taxon>Betaproteobacteria</taxon>
        <taxon>Burkholderiales</taxon>
        <taxon>Comamonadaceae</taxon>
        <taxon>Acidovorax</taxon>
    </lineage>
</organism>
<reference evidence="7 8" key="1">
    <citation type="submission" date="2020-08" db="EMBL/GenBank/DDBJ databases">
        <title>Functional genomics of gut bacteria from endangered species of beetles.</title>
        <authorList>
            <person name="Carlos-Shanley C."/>
        </authorList>
    </citation>
    <scope>NUCLEOTIDE SEQUENCE [LARGE SCALE GENOMIC DNA]</scope>
    <source>
        <strain evidence="7 8">S00198</strain>
    </source>
</reference>
<name>A0A7X0PEU2_9BURK</name>
<dbReference type="SUPFAM" id="SSF46785">
    <property type="entry name" value="Winged helix' DNA-binding domain"/>
    <property type="match status" value="1"/>
</dbReference>
<dbReference type="Gene3D" id="1.10.10.10">
    <property type="entry name" value="Winged helix-like DNA-binding domain superfamily/Winged helix DNA-binding domain"/>
    <property type="match status" value="1"/>
</dbReference>
<accession>A0A7X0PEU2</accession>
<dbReference type="InterPro" id="IPR051446">
    <property type="entry name" value="HTH_trans_reg/aminotransferase"/>
</dbReference>
<dbReference type="SMART" id="SM00345">
    <property type="entry name" value="HTH_GNTR"/>
    <property type="match status" value="1"/>
</dbReference>
<evidence type="ECO:0000256" key="4">
    <source>
        <dbReference type="ARBA" id="ARBA00023125"/>
    </source>
</evidence>
<dbReference type="PANTHER" id="PTHR46577">
    <property type="entry name" value="HTH-TYPE TRANSCRIPTIONAL REGULATORY PROTEIN GABR"/>
    <property type="match status" value="1"/>
</dbReference>
<comment type="caution">
    <text evidence="7">The sequence shown here is derived from an EMBL/GenBank/DDBJ whole genome shotgun (WGS) entry which is preliminary data.</text>
</comment>
<dbReference type="InterPro" id="IPR000524">
    <property type="entry name" value="Tscrpt_reg_HTH_GntR"/>
</dbReference>
<dbReference type="PANTHER" id="PTHR46577:SF1">
    <property type="entry name" value="HTH-TYPE TRANSCRIPTIONAL REGULATORY PROTEIN GABR"/>
    <property type="match status" value="1"/>
</dbReference>
<dbReference type="GO" id="GO:0003700">
    <property type="term" value="F:DNA-binding transcription factor activity"/>
    <property type="evidence" value="ECO:0007669"/>
    <property type="project" value="InterPro"/>
</dbReference>
<proteinExistence type="inferred from homology"/>
<keyword evidence="4 7" id="KW-0238">DNA-binding</keyword>
<dbReference type="EMBL" id="JACHLK010000005">
    <property type="protein sequence ID" value="MBB6560454.1"/>
    <property type="molecule type" value="Genomic_DNA"/>
</dbReference>
<protein>
    <submittedName>
        <fullName evidence="7">DNA-binding transcriptional MocR family regulator</fullName>
    </submittedName>
</protein>
<evidence type="ECO:0000259" key="6">
    <source>
        <dbReference type="PROSITE" id="PS50949"/>
    </source>
</evidence>